<evidence type="ECO:0000256" key="7">
    <source>
        <dbReference type="ARBA" id="ARBA00022989"/>
    </source>
</evidence>
<dbReference type="RefSeq" id="YP_010234467.1">
    <property type="nucleotide sequence ID" value="NC_059778.1"/>
</dbReference>
<comment type="similarity">
    <text evidence="2 12">Belongs to the ATPase protein 8 family.</text>
</comment>
<comment type="subcellular location">
    <subcellularLocation>
        <location evidence="1 12">Mitochondrion membrane</location>
        <topology evidence="1 12">Single-pass membrane protein</topology>
    </subcellularLocation>
</comment>
<dbReference type="EMBL" id="MW496119">
    <property type="protein sequence ID" value="QTA72633.1"/>
    <property type="molecule type" value="Genomic_DNA"/>
</dbReference>
<evidence type="ECO:0000256" key="2">
    <source>
        <dbReference type="ARBA" id="ARBA00008892"/>
    </source>
</evidence>
<evidence type="ECO:0000256" key="4">
    <source>
        <dbReference type="ARBA" id="ARBA00022547"/>
    </source>
</evidence>
<keyword evidence="6 12" id="KW-0375">Hydrogen ion transport</keyword>
<geneLocation type="mitochondrion" evidence="14"/>
<evidence type="ECO:0000256" key="12">
    <source>
        <dbReference type="RuleBase" id="RU003661"/>
    </source>
</evidence>
<organism evidence="14">
    <name type="scientific">Pedioplanis laticeps</name>
    <dbReference type="NCBI Taxonomy" id="410870"/>
    <lineage>
        <taxon>Eukaryota</taxon>
        <taxon>Metazoa</taxon>
        <taxon>Chordata</taxon>
        <taxon>Craniata</taxon>
        <taxon>Vertebrata</taxon>
        <taxon>Euteleostomi</taxon>
        <taxon>Lepidosauria</taxon>
        <taxon>Squamata</taxon>
        <taxon>Bifurcata</taxon>
        <taxon>Unidentata</taxon>
        <taxon>Episquamata</taxon>
        <taxon>Laterata</taxon>
        <taxon>Lacertibaenia</taxon>
        <taxon>Lacertidae</taxon>
        <taxon>Pedioplanis</taxon>
    </lineage>
</organism>
<dbReference type="AlphaFoldDB" id="A0A8A3WM41"/>
<keyword evidence="7 13" id="KW-1133">Transmembrane helix</keyword>
<sequence>MPQLNPSPWFLVYLLAWLTFILLLNKTLKTYPKFSTLQHNQNLLHHAWTWPWP</sequence>
<dbReference type="GO" id="GO:0015078">
    <property type="term" value="F:proton transmembrane transporter activity"/>
    <property type="evidence" value="ECO:0007669"/>
    <property type="project" value="InterPro"/>
</dbReference>
<evidence type="ECO:0000256" key="11">
    <source>
        <dbReference type="ARBA" id="ARBA00023310"/>
    </source>
</evidence>
<evidence type="ECO:0000256" key="3">
    <source>
        <dbReference type="ARBA" id="ARBA00022448"/>
    </source>
</evidence>
<keyword evidence="10 13" id="KW-0472">Membrane</keyword>
<evidence type="ECO:0000256" key="8">
    <source>
        <dbReference type="ARBA" id="ARBA00023065"/>
    </source>
</evidence>
<keyword evidence="8 12" id="KW-0406">Ion transport</keyword>
<keyword evidence="11" id="KW-0066">ATP synthesis</keyword>
<keyword evidence="3 12" id="KW-0813">Transport</keyword>
<dbReference type="GeneID" id="69228674"/>
<dbReference type="GO" id="GO:0031966">
    <property type="term" value="C:mitochondrial membrane"/>
    <property type="evidence" value="ECO:0007669"/>
    <property type="project" value="UniProtKB-SubCell"/>
</dbReference>
<dbReference type="GO" id="GO:0015986">
    <property type="term" value="P:proton motive force-driven ATP synthesis"/>
    <property type="evidence" value="ECO:0007669"/>
    <property type="project" value="InterPro"/>
</dbReference>
<evidence type="ECO:0000256" key="6">
    <source>
        <dbReference type="ARBA" id="ARBA00022781"/>
    </source>
</evidence>
<evidence type="ECO:0000256" key="13">
    <source>
        <dbReference type="SAM" id="Phobius"/>
    </source>
</evidence>
<evidence type="ECO:0000313" key="14">
    <source>
        <dbReference type="EMBL" id="QTA72633.1"/>
    </source>
</evidence>
<name>A0A8A3WM41_9SAUR</name>
<dbReference type="InterPro" id="IPR001421">
    <property type="entry name" value="ATP8_metazoa"/>
</dbReference>
<evidence type="ECO:0000256" key="5">
    <source>
        <dbReference type="ARBA" id="ARBA00022692"/>
    </source>
</evidence>
<proteinExistence type="inferred from homology"/>
<keyword evidence="5 12" id="KW-0812">Transmembrane</keyword>
<keyword evidence="4 12" id="KW-0138">CF(0)</keyword>
<evidence type="ECO:0000256" key="1">
    <source>
        <dbReference type="ARBA" id="ARBA00004304"/>
    </source>
</evidence>
<dbReference type="GO" id="GO:0045259">
    <property type="term" value="C:proton-transporting ATP synthase complex"/>
    <property type="evidence" value="ECO:0007669"/>
    <property type="project" value="UniProtKB-KW"/>
</dbReference>
<evidence type="ECO:0000256" key="9">
    <source>
        <dbReference type="ARBA" id="ARBA00023128"/>
    </source>
</evidence>
<reference evidence="14" key="1">
    <citation type="journal article" name="Sci. Rep.">
        <title>Mitogenome analyses elucidate the evolutionary relationships of a probable Eocene wet tropics relic in the xerophile lizard genus Acanthodactylus.</title>
        <authorList>
            <person name="Kirchhof S."/>
            <person name="Lyra M.L."/>
            <person name="Rodriguez A."/>
            <person name="Ineich I."/>
            <person name="Muller J."/>
            <person name="Rodel M.O."/>
            <person name="Trape J.F."/>
            <person name="Vences M."/>
            <person name="Boissinot S."/>
        </authorList>
    </citation>
    <scope>NUCLEOTIDE SEQUENCE</scope>
</reference>
<keyword evidence="9 12" id="KW-0496">Mitochondrion</keyword>
<dbReference type="CTD" id="4509"/>
<gene>
    <name evidence="14" type="primary">ATP8</name>
</gene>
<dbReference type="Pfam" id="PF00895">
    <property type="entry name" value="ATP-synt_8"/>
    <property type="match status" value="1"/>
</dbReference>
<evidence type="ECO:0000256" key="10">
    <source>
        <dbReference type="ARBA" id="ARBA00023136"/>
    </source>
</evidence>
<accession>A0A8A3WM41</accession>
<feature type="transmembrane region" description="Helical" evidence="13">
    <location>
        <begin position="6"/>
        <end position="24"/>
    </location>
</feature>
<protein>
    <recommendedName>
        <fullName evidence="12">ATP synthase complex subunit 8</fullName>
    </recommendedName>
</protein>